<name>A0A5B7D204_PORTR</name>
<evidence type="ECO:0000313" key="2">
    <source>
        <dbReference type="Proteomes" id="UP000324222"/>
    </source>
</evidence>
<proteinExistence type="predicted"/>
<gene>
    <name evidence="1" type="ORF">E2C01_008895</name>
</gene>
<protein>
    <submittedName>
        <fullName evidence="1">Uncharacterized protein</fullName>
    </submittedName>
</protein>
<organism evidence="1 2">
    <name type="scientific">Portunus trituberculatus</name>
    <name type="common">Swimming crab</name>
    <name type="synonym">Neptunus trituberculatus</name>
    <dbReference type="NCBI Taxonomy" id="210409"/>
    <lineage>
        <taxon>Eukaryota</taxon>
        <taxon>Metazoa</taxon>
        <taxon>Ecdysozoa</taxon>
        <taxon>Arthropoda</taxon>
        <taxon>Crustacea</taxon>
        <taxon>Multicrustacea</taxon>
        <taxon>Malacostraca</taxon>
        <taxon>Eumalacostraca</taxon>
        <taxon>Eucarida</taxon>
        <taxon>Decapoda</taxon>
        <taxon>Pleocyemata</taxon>
        <taxon>Brachyura</taxon>
        <taxon>Eubrachyura</taxon>
        <taxon>Portunoidea</taxon>
        <taxon>Portunidae</taxon>
        <taxon>Portuninae</taxon>
        <taxon>Portunus</taxon>
    </lineage>
</organism>
<keyword evidence="2" id="KW-1185">Reference proteome</keyword>
<sequence length="74" mass="8006">MAWKPSPTQPPEPPCSLASPQGCVLSEGSFLDLTFLPLVTRDSQPPFSLSYTPLVGMNQTPCRREQNKGSAMAI</sequence>
<dbReference type="AlphaFoldDB" id="A0A5B7D204"/>
<comment type="caution">
    <text evidence="1">The sequence shown here is derived from an EMBL/GenBank/DDBJ whole genome shotgun (WGS) entry which is preliminary data.</text>
</comment>
<dbReference type="Proteomes" id="UP000324222">
    <property type="component" value="Unassembled WGS sequence"/>
</dbReference>
<evidence type="ECO:0000313" key="1">
    <source>
        <dbReference type="EMBL" id="MPC16082.1"/>
    </source>
</evidence>
<reference evidence="1 2" key="1">
    <citation type="submission" date="2019-05" db="EMBL/GenBank/DDBJ databases">
        <title>Another draft genome of Portunus trituberculatus and its Hox gene families provides insights of decapod evolution.</title>
        <authorList>
            <person name="Jeong J.-H."/>
            <person name="Song I."/>
            <person name="Kim S."/>
            <person name="Choi T."/>
            <person name="Kim D."/>
            <person name="Ryu S."/>
            <person name="Kim W."/>
        </authorList>
    </citation>
    <scope>NUCLEOTIDE SEQUENCE [LARGE SCALE GENOMIC DNA]</scope>
    <source>
        <tissue evidence="1">Muscle</tissue>
    </source>
</reference>
<accession>A0A5B7D204</accession>
<dbReference type="EMBL" id="VSRR010000476">
    <property type="protein sequence ID" value="MPC16082.1"/>
    <property type="molecule type" value="Genomic_DNA"/>
</dbReference>